<name>A8NUW1_COPC7</name>
<evidence type="ECO:0000256" key="1">
    <source>
        <dbReference type="SAM" id="MobiDB-lite"/>
    </source>
</evidence>
<accession>A8NUW1</accession>
<sequence length="438" mass="49226">MTGIPSAPAFSRFHAIVTATPRDGFGPPVINTEYLRTSTHPQGNDSAPSKKRKRTSDDEDDSSVGGKTVKTDKRSSARKATAYRDIPQLLNALRERFQQGPHVEFHGYCQMEDPGMSHRQRVQTMTNDIWRTTGYRFTVKDHPRINNGHKSRFWCSQDDTHKNKLKANRNSQGPKPRLTSTGDVMAKTRYPCKSRLLISSRDSGVPGQRIITVRLGHHLAHEPYVDSSMMPEVVKSIWETFGWANQRANETVPPNMVGGTSNGTHQMANGNNEGIASNSINPLERDQQQHDPEGEDSEDDQSDIVEQPIMDPPMPIPGTLLPPQTMQPPPPPQLSLERAMYHQRMRSHIANIRDFCDGLEYQLQFDDTRMLEVVEREGRSFLNLVEDCLRKEGRLVTMPADIPLDPTLMNAPMALPSSAENHGPPLTNGYLINDHSTR</sequence>
<feature type="compositionally biased region" description="Acidic residues" evidence="1">
    <location>
        <begin position="293"/>
        <end position="303"/>
    </location>
</feature>
<dbReference type="OrthoDB" id="3205748at2759"/>
<feature type="region of interest" description="Disordered" evidence="1">
    <location>
        <begin position="252"/>
        <end position="333"/>
    </location>
</feature>
<dbReference type="InParanoid" id="A8NUW1"/>
<feature type="region of interest" description="Disordered" evidence="1">
    <location>
        <begin position="20"/>
        <end position="80"/>
    </location>
</feature>
<evidence type="ECO:0000313" key="3">
    <source>
        <dbReference type="Proteomes" id="UP000001861"/>
    </source>
</evidence>
<feature type="compositionally biased region" description="Polar residues" evidence="1">
    <location>
        <begin position="258"/>
        <end position="281"/>
    </location>
</feature>
<protein>
    <submittedName>
        <fullName evidence="2">Uncharacterized protein</fullName>
    </submittedName>
</protein>
<dbReference type="KEGG" id="cci:CC1G_10040"/>
<keyword evidence="3" id="KW-1185">Reference proteome</keyword>
<dbReference type="OMA" id="YDSSHEM"/>
<organism evidence="2 3">
    <name type="scientific">Coprinopsis cinerea (strain Okayama-7 / 130 / ATCC MYA-4618 / FGSC 9003)</name>
    <name type="common">Inky cap fungus</name>
    <name type="synonym">Hormographiella aspergillata</name>
    <dbReference type="NCBI Taxonomy" id="240176"/>
    <lineage>
        <taxon>Eukaryota</taxon>
        <taxon>Fungi</taxon>
        <taxon>Dikarya</taxon>
        <taxon>Basidiomycota</taxon>
        <taxon>Agaricomycotina</taxon>
        <taxon>Agaricomycetes</taxon>
        <taxon>Agaricomycetidae</taxon>
        <taxon>Agaricales</taxon>
        <taxon>Agaricineae</taxon>
        <taxon>Psathyrellaceae</taxon>
        <taxon>Coprinopsis</taxon>
    </lineage>
</organism>
<dbReference type="AlphaFoldDB" id="A8NUW1"/>
<dbReference type="GeneID" id="6013092"/>
<proteinExistence type="predicted"/>
<gene>
    <name evidence="2" type="ORF">CC1G_10040</name>
</gene>
<dbReference type="Proteomes" id="UP000001861">
    <property type="component" value="Unassembled WGS sequence"/>
</dbReference>
<dbReference type="EMBL" id="AACS02000004">
    <property type="protein sequence ID" value="EAU85254.1"/>
    <property type="molecule type" value="Genomic_DNA"/>
</dbReference>
<comment type="caution">
    <text evidence="2">The sequence shown here is derived from an EMBL/GenBank/DDBJ whole genome shotgun (WGS) entry which is preliminary data.</text>
</comment>
<dbReference type="STRING" id="240176.A8NUW1"/>
<feature type="region of interest" description="Disordered" evidence="1">
    <location>
        <begin position="417"/>
        <end position="438"/>
    </location>
</feature>
<dbReference type="RefSeq" id="XP_001836546.1">
    <property type="nucleotide sequence ID" value="XM_001836494.1"/>
</dbReference>
<reference evidence="2 3" key="1">
    <citation type="journal article" date="2010" name="Proc. Natl. Acad. Sci. U.S.A.">
        <title>Insights into evolution of multicellular fungi from the assembled chromosomes of the mushroom Coprinopsis cinerea (Coprinus cinereus).</title>
        <authorList>
            <person name="Stajich J.E."/>
            <person name="Wilke S.K."/>
            <person name="Ahren D."/>
            <person name="Au C.H."/>
            <person name="Birren B.W."/>
            <person name="Borodovsky M."/>
            <person name="Burns C."/>
            <person name="Canback B."/>
            <person name="Casselton L.A."/>
            <person name="Cheng C.K."/>
            <person name="Deng J."/>
            <person name="Dietrich F.S."/>
            <person name="Fargo D.C."/>
            <person name="Farman M.L."/>
            <person name="Gathman A.C."/>
            <person name="Goldberg J."/>
            <person name="Guigo R."/>
            <person name="Hoegger P.J."/>
            <person name="Hooker J.B."/>
            <person name="Huggins A."/>
            <person name="James T.Y."/>
            <person name="Kamada T."/>
            <person name="Kilaru S."/>
            <person name="Kodira C."/>
            <person name="Kues U."/>
            <person name="Kupfer D."/>
            <person name="Kwan H.S."/>
            <person name="Lomsadze A."/>
            <person name="Li W."/>
            <person name="Lilly W.W."/>
            <person name="Ma L.J."/>
            <person name="Mackey A.J."/>
            <person name="Manning G."/>
            <person name="Martin F."/>
            <person name="Muraguchi H."/>
            <person name="Natvig D.O."/>
            <person name="Palmerini H."/>
            <person name="Ramesh M.A."/>
            <person name="Rehmeyer C.J."/>
            <person name="Roe B.A."/>
            <person name="Shenoy N."/>
            <person name="Stanke M."/>
            <person name="Ter-Hovhannisyan V."/>
            <person name="Tunlid A."/>
            <person name="Velagapudi R."/>
            <person name="Vision T.J."/>
            <person name="Zeng Q."/>
            <person name="Zolan M.E."/>
            <person name="Pukkila P.J."/>
        </authorList>
    </citation>
    <scope>NUCLEOTIDE SEQUENCE [LARGE SCALE GENOMIC DNA]</scope>
    <source>
        <strain evidence="3">Okayama-7 / 130 / ATCC MYA-4618 / FGSC 9003</strain>
    </source>
</reference>
<feature type="compositionally biased region" description="Polar residues" evidence="1">
    <location>
        <begin position="34"/>
        <end position="47"/>
    </location>
</feature>
<evidence type="ECO:0000313" key="2">
    <source>
        <dbReference type="EMBL" id="EAU85254.1"/>
    </source>
</evidence>
<feature type="compositionally biased region" description="Basic and acidic residues" evidence="1">
    <location>
        <begin position="283"/>
        <end position="292"/>
    </location>
</feature>
<dbReference type="VEuPathDB" id="FungiDB:CC1G_10040"/>